<reference evidence="5" key="1">
    <citation type="submission" date="2021-01" db="EMBL/GenBank/DDBJ databases">
        <title>Whole genome shotgun sequence of Virgisporangium ochraceum NBRC 16418.</title>
        <authorList>
            <person name="Komaki H."/>
            <person name="Tamura T."/>
        </authorList>
    </citation>
    <scope>NUCLEOTIDE SEQUENCE</scope>
    <source>
        <strain evidence="5">NBRC 16418</strain>
    </source>
</reference>
<keyword evidence="1" id="KW-0328">Glycosyltransferase</keyword>
<evidence type="ECO:0000259" key="4">
    <source>
        <dbReference type="Pfam" id="PF13439"/>
    </source>
</evidence>
<dbReference type="GO" id="GO:1901137">
    <property type="term" value="P:carbohydrate derivative biosynthetic process"/>
    <property type="evidence" value="ECO:0007669"/>
    <property type="project" value="UniProtKB-ARBA"/>
</dbReference>
<protein>
    <submittedName>
        <fullName evidence="5">Glycosyl transferase family 1</fullName>
    </submittedName>
</protein>
<dbReference type="AlphaFoldDB" id="A0A8J4EAJ1"/>
<evidence type="ECO:0000313" key="5">
    <source>
        <dbReference type="EMBL" id="GIJ68350.1"/>
    </source>
</evidence>
<dbReference type="GO" id="GO:0016758">
    <property type="term" value="F:hexosyltransferase activity"/>
    <property type="evidence" value="ECO:0007669"/>
    <property type="project" value="TreeGrafter"/>
</dbReference>
<evidence type="ECO:0000256" key="2">
    <source>
        <dbReference type="ARBA" id="ARBA00022679"/>
    </source>
</evidence>
<accession>A0A8J4EAJ1</accession>
<dbReference type="CDD" id="cd03801">
    <property type="entry name" value="GT4_PimA-like"/>
    <property type="match status" value="1"/>
</dbReference>
<keyword evidence="2 5" id="KW-0808">Transferase</keyword>
<dbReference type="SUPFAM" id="SSF53756">
    <property type="entry name" value="UDP-Glycosyltransferase/glycogen phosphorylase"/>
    <property type="match status" value="1"/>
</dbReference>
<dbReference type="Pfam" id="PF00534">
    <property type="entry name" value="Glycos_transf_1"/>
    <property type="match status" value="1"/>
</dbReference>
<dbReference type="PANTHER" id="PTHR45947">
    <property type="entry name" value="SULFOQUINOVOSYL TRANSFERASE SQD2"/>
    <property type="match status" value="1"/>
</dbReference>
<dbReference type="InterPro" id="IPR050194">
    <property type="entry name" value="Glycosyltransferase_grp1"/>
</dbReference>
<keyword evidence="6" id="KW-1185">Reference proteome</keyword>
<name>A0A8J4EAJ1_9ACTN</name>
<dbReference type="PANTHER" id="PTHR45947:SF3">
    <property type="entry name" value="SULFOQUINOVOSYL TRANSFERASE SQD2"/>
    <property type="match status" value="1"/>
</dbReference>
<evidence type="ECO:0000259" key="3">
    <source>
        <dbReference type="Pfam" id="PF00534"/>
    </source>
</evidence>
<dbReference type="RefSeq" id="WP_203928294.1">
    <property type="nucleotide sequence ID" value="NZ_BOPH01000039.1"/>
</dbReference>
<evidence type="ECO:0000256" key="1">
    <source>
        <dbReference type="ARBA" id="ARBA00022676"/>
    </source>
</evidence>
<dbReference type="Pfam" id="PF13439">
    <property type="entry name" value="Glyco_transf_4"/>
    <property type="match status" value="1"/>
</dbReference>
<dbReference type="InterPro" id="IPR028098">
    <property type="entry name" value="Glyco_trans_4-like_N"/>
</dbReference>
<sequence>MTFTVSLVTVGDPDTMTGGYLYHRRVADRAAANDARIDFRSLPTSRFPLPLVAGRSLMRRLARERPDVVLLDSIAAAFVGPFLGPSLPPVAAILHQPPGGIDHGAVRRSLQARLDRAAYDRVARLLVASDDLADTLRKGGLPGDLMRVVPPGRDPATSSVVTPPGDLRAGRGCAVLSVGNWVARKGLLELLSALSALPPDAFTLHLLGDPGVEPAYAARVRARLAAPDLADRVVVHGVRTPAEVVGFYRAADVFALASLREPYGTVYGEAMAEGLPVVGWDAGNLPHLARNGVEGLAVPPGDVPALTEALRSLTLDASLRERMAAAARLRAAEFPTWDDTARMVFDELRRVAKEAGR</sequence>
<dbReference type="InterPro" id="IPR001296">
    <property type="entry name" value="Glyco_trans_1"/>
</dbReference>
<evidence type="ECO:0000313" key="6">
    <source>
        <dbReference type="Proteomes" id="UP000635606"/>
    </source>
</evidence>
<feature type="domain" description="Glycosyltransferase subfamily 4-like N-terminal" evidence="4">
    <location>
        <begin position="38"/>
        <end position="156"/>
    </location>
</feature>
<organism evidence="5 6">
    <name type="scientific">Virgisporangium ochraceum</name>
    <dbReference type="NCBI Taxonomy" id="65505"/>
    <lineage>
        <taxon>Bacteria</taxon>
        <taxon>Bacillati</taxon>
        <taxon>Actinomycetota</taxon>
        <taxon>Actinomycetes</taxon>
        <taxon>Micromonosporales</taxon>
        <taxon>Micromonosporaceae</taxon>
        <taxon>Virgisporangium</taxon>
    </lineage>
</organism>
<dbReference type="Gene3D" id="3.40.50.2000">
    <property type="entry name" value="Glycogen Phosphorylase B"/>
    <property type="match status" value="2"/>
</dbReference>
<dbReference type="Proteomes" id="UP000635606">
    <property type="component" value="Unassembled WGS sequence"/>
</dbReference>
<gene>
    <name evidence="5" type="ORF">Voc01_032670</name>
</gene>
<feature type="domain" description="Glycosyl transferase family 1" evidence="3">
    <location>
        <begin position="175"/>
        <end position="329"/>
    </location>
</feature>
<proteinExistence type="predicted"/>
<comment type="caution">
    <text evidence="5">The sequence shown here is derived from an EMBL/GenBank/DDBJ whole genome shotgun (WGS) entry which is preliminary data.</text>
</comment>
<dbReference type="EMBL" id="BOPH01000039">
    <property type="protein sequence ID" value="GIJ68350.1"/>
    <property type="molecule type" value="Genomic_DNA"/>
</dbReference>